<evidence type="ECO:0000256" key="1">
    <source>
        <dbReference type="SAM" id="MobiDB-lite"/>
    </source>
</evidence>
<keyword evidence="3" id="KW-1185">Reference proteome</keyword>
<organism evidence="2 3">
    <name type="scientific">Nannocystis exedens</name>
    <dbReference type="NCBI Taxonomy" id="54"/>
    <lineage>
        <taxon>Bacteria</taxon>
        <taxon>Pseudomonadati</taxon>
        <taxon>Myxococcota</taxon>
        <taxon>Polyangia</taxon>
        <taxon>Nannocystales</taxon>
        <taxon>Nannocystaceae</taxon>
        <taxon>Nannocystis</taxon>
    </lineage>
</organism>
<gene>
    <name evidence="2" type="ORF">SAMN02745121_05691</name>
</gene>
<dbReference type="AlphaFoldDB" id="A0A1I2DRC2"/>
<evidence type="ECO:0000313" key="2">
    <source>
        <dbReference type="EMBL" id="SFE82853.1"/>
    </source>
</evidence>
<reference evidence="3" key="1">
    <citation type="submission" date="2016-10" db="EMBL/GenBank/DDBJ databases">
        <authorList>
            <person name="Varghese N."/>
            <person name="Submissions S."/>
        </authorList>
    </citation>
    <scope>NUCLEOTIDE SEQUENCE [LARGE SCALE GENOMIC DNA]</scope>
    <source>
        <strain evidence="3">ATCC 25963</strain>
    </source>
</reference>
<dbReference type="RefSeq" id="WP_100793246.1">
    <property type="nucleotide sequence ID" value="NZ_FOMX01000020.1"/>
</dbReference>
<feature type="compositionally biased region" description="Low complexity" evidence="1">
    <location>
        <begin position="55"/>
        <end position="68"/>
    </location>
</feature>
<sequence length="105" mass="10280">MSMHLTPPHRSAALPAGGAAGSTPALDLDPPAAAGDVDGGLPVPVREIARPCRTAGPRRPGAARAGDADVGGPGDAESARTRGPGDPLRGRHAAPRGGREGGRSA</sequence>
<dbReference type="Proteomes" id="UP000199400">
    <property type="component" value="Unassembled WGS sequence"/>
</dbReference>
<accession>A0A1I2DRC2</accession>
<name>A0A1I2DRC2_9BACT</name>
<feature type="compositionally biased region" description="Low complexity" evidence="1">
    <location>
        <begin position="11"/>
        <end position="43"/>
    </location>
</feature>
<dbReference type="STRING" id="54.SAMN02745121_05691"/>
<dbReference type="EMBL" id="FOMX01000020">
    <property type="protein sequence ID" value="SFE82853.1"/>
    <property type="molecule type" value="Genomic_DNA"/>
</dbReference>
<proteinExistence type="predicted"/>
<feature type="region of interest" description="Disordered" evidence="1">
    <location>
        <begin position="1"/>
        <end position="105"/>
    </location>
</feature>
<protein>
    <submittedName>
        <fullName evidence="2">Uncharacterized protein</fullName>
    </submittedName>
</protein>
<evidence type="ECO:0000313" key="3">
    <source>
        <dbReference type="Proteomes" id="UP000199400"/>
    </source>
</evidence>